<name>A0A1I0A5U7_9FIRM</name>
<dbReference type="PANTHER" id="PTHR43406">
    <property type="entry name" value="TRYPTOPHAN SYNTHASE, ALPHA CHAIN"/>
    <property type="match status" value="1"/>
</dbReference>
<comment type="pathway">
    <text evidence="2 9">Amino-acid biosynthesis; L-tryptophan biosynthesis; L-tryptophan from chorismate: step 5/5.</text>
</comment>
<reference evidence="11 12" key="1">
    <citation type="submission" date="2016-10" db="EMBL/GenBank/DDBJ databases">
        <authorList>
            <person name="de Groot N.N."/>
        </authorList>
    </citation>
    <scope>NUCLEOTIDE SEQUENCE [LARGE SCALE GENOMIC DNA]</scope>
    <source>
        <strain evidence="11 12">DSM 18979</strain>
    </source>
</reference>
<keyword evidence="5 9" id="KW-0822">Tryptophan biosynthesis</keyword>
<dbReference type="STRING" id="426128.SAMN05660297_00881"/>
<keyword evidence="7 9" id="KW-0456">Lyase</keyword>
<dbReference type="OrthoDB" id="9804578at2"/>
<evidence type="ECO:0000256" key="4">
    <source>
        <dbReference type="ARBA" id="ARBA00022605"/>
    </source>
</evidence>
<dbReference type="RefSeq" id="WP_090439856.1">
    <property type="nucleotide sequence ID" value="NZ_FOHU01000002.1"/>
</dbReference>
<dbReference type="HAMAP" id="MF_00131">
    <property type="entry name" value="Trp_synth_alpha"/>
    <property type="match status" value="1"/>
</dbReference>
<dbReference type="CDD" id="cd04724">
    <property type="entry name" value="Tryptophan_synthase_alpha"/>
    <property type="match status" value="1"/>
</dbReference>
<dbReference type="GO" id="GO:0004834">
    <property type="term" value="F:tryptophan synthase activity"/>
    <property type="evidence" value="ECO:0007669"/>
    <property type="project" value="UniProtKB-UniRule"/>
</dbReference>
<evidence type="ECO:0000313" key="11">
    <source>
        <dbReference type="EMBL" id="SES89036.1"/>
    </source>
</evidence>
<dbReference type="NCBIfam" id="TIGR00262">
    <property type="entry name" value="trpA"/>
    <property type="match status" value="1"/>
</dbReference>
<dbReference type="PANTHER" id="PTHR43406:SF1">
    <property type="entry name" value="TRYPTOPHAN SYNTHASE ALPHA CHAIN, CHLOROPLASTIC"/>
    <property type="match status" value="1"/>
</dbReference>
<proteinExistence type="inferred from homology"/>
<comment type="similarity">
    <text evidence="9 10">Belongs to the TrpA family.</text>
</comment>
<organism evidence="11 12">
    <name type="scientific">Natronincola peptidivorans</name>
    <dbReference type="NCBI Taxonomy" id="426128"/>
    <lineage>
        <taxon>Bacteria</taxon>
        <taxon>Bacillati</taxon>
        <taxon>Bacillota</taxon>
        <taxon>Clostridia</taxon>
        <taxon>Peptostreptococcales</taxon>
        <taxon>Natronincolaceae</taxon>
        <taxon>Natronincola</taxon>
    </lineage>
</organism>
<dbReference type="Proteomes" id="UP000199568">
    <property type="component" value="Unassembled WGS sequence"/>
</dbReference>
<dbReference type="InterPro" id="IPR002028">
    <property type="entry name" value="Trp_synthase_suA"/>
</dbReference>
<dbReference type="FunFam" id="3.20.20.70:FF:000037">
    <property type="entry name" value="Tryptophan synthase alpha chain"/>
    <property type="match status" value="1"/>
</dbReference>
<evidence type="ECO:0000256" key="2">
    <source>
        <dbReference type="ARBA" id="ARBA00004733"/>
    </source>
</evidence>
<dbReference type="InterPro" id="IPR011060">
    <property type="entry name" value="RibuloseP-bd_barrel"/>
</dbReference>
<dbReference type="EMBL" id="FOHU01000002">
    <property type="protein sequence ID" value="SES89036.1"/>
    <property type="molecule type" value="Genomic_DNA"/>
</dbReference>
<evidence type="ECO:0000256" key="3">
    <source>
        <dbReference type="ARBA" id="ARBA00011270"/>
    </source>
</evidence>
<dbReference type="Pfam" id="PF00290">
    <property type="entry name" value="Trp_syntA"/>
    <property type="match status" value="1"/>
</dbReference>
<dbReference type="Gene3D" id="3.20.20.70">
    <property type="entry name" value="Aldolase class I"/>
    <property type="match status" value="1"/>
</dbReference>
<evidence type="ECO:0000256" key="9">
    <source>
        <dbReference type="HAMAP-Rule" id="MF_00131"/>
    </source>
</evidence>
<evidence type="ECO:0000256" key="6">
    <source>
        <dbReference type="ARBA" id="ARBA00023141"/>
    </source>
</evidence>
<dbReference type="InterPro" id="IPR018204">
    <property type="entry name" value="Trp_synthase_alpha_AS"/>
</dbReference>
<dbReference type="UniPathway" id="UPA00035">
    <property type="reaction ID" value="UER00044"/>
</dbReference>
<keyword evidence="12" id="KW-1185">Reference proteome</keyword>
<feature type="active site" description="Proton acceptor" evidence="9">
    <location>
        <position position="61"/>
    </location>
</feature>
<sequence>MKSRITKRFELLQAKQEKALITYITAGDPDLNTTQQLVLEMEKAGADIIELGIPYSDPLADGPVIQRASQRALAGGANIDTIFQLVESIRRDTEIPLVFLVYFNCVFKYGLERFLNKCHRKGIDGLVIPDLPLEERSELQNMMQQYAIDLIPLVAPTSEERIKKIVANASGFVYCVSSMGVTGKRNSFDVDLAGFVDKVKKHTNIPAALGFGISTPETVEKLKNQCDGLIVGSAIIEKIEEGLKDNTITENVCSFVKKLDEAKNIA</sequence>
<dbReference type="AlphaFoldDB" id="A0A1I0A5U7"/>
<dbReference type="EC" id="4.2.1.20" evidence="9"/>
<keyword evidence="4 9" id="KW-0028">Amino-acid biosynthesis</keyword>
<evidence type="ECO:0000256" key="10">
    <source>
        <dbReference type="RuleBase" id="RU003662"/>
    </source>
</evidence>
<evidence type="ECO:0000256" key="8">
    <source>
        <dbReference type="ARBA" id="ARBA00049047"/>
    </source>
</evidence>
<dbReference type="SUPFAM" id="SSF51366">
    <property type="entry name" value="Ribulose-phoshate binding barrel"/>
    <property type="match status" value="1"/>
</dbReference>
<evidence type="ECO:0000313" key="12">
    <source>
        <dbReference type="Proteomes" id="UP000199568"/>
    </source>
</evidence>
<evidence type="ECO:0000256" key="5">
    <source>
        <dbReference type="ARBA" id="ARBA00022822"/>
    </source>
</evidence>
<evidence type="ECO:0000256" key="1">
    <source>
        <dbReference type="ARBA" id="ARBA00003365"/>
    </source>
</evidence>
<accession>A0A1I0A5U7</accession>
<comment type="subunit">
    <text evidence="3 9">Tetramer of two alpha and two beta chains.</text>
</comment>
<dbReference type="InterPro" id="IPR013785">
    <property type="entry name" value="Aldolase_TIM"/>
</dbReference>
<comment type="function">
    <text evidence="1 9">The alpha subunit is responsible for the aldol cleavage of indoleglycerol phosphate to indole and glyceraldehyde 3-phosphate.</text>
</comment>
<evidence type="ECO:0000256" key="7">
    <source>
        <dbReference type="ARBA" id="ARBA00023239"/>
    </source>
</evidence>
<dbReference type="GO" id="GO:0005829">
    <property type="term" value="C:cytosol"/>
    <property type="evidence" value="ECO:0007669"/>
    <property type="project" value="TreeGrafter"/>
</dbReference>
<keyword evidence="6 9" id="KW-0057">Aromatic amino acid biosynthesis</keyword>
<protein>
    <recommendedName>
        <fullName evidence="9">Tryptophan synthase alpha chain</fullName>
        <ecNumber evidence="9">4.2.1.20</ecNumber>
    </recommendedName>
</protein>
<feature type="active site" description="Proton acceptor" evidence="9">
    <location>
        <position position="50"/>
    </location>
</feature>
<comment type="catalytic activity">
    <reaction evidence="8 9">
        <text>(1S,2R)-1-C-(indol-3-yl)glycerol 3-phosphate + L-serine = D-glyceraldehyde 3-phosphate + L-tryptophan + H2O</text>
        <dbReference type="Rhea" id="RHEA:10532"/>
        <dbReference type="ChEBI" id="CHEBI:15377"/>
        <dbReference type="ChEBI" id="CHEBI:33384"/>
        <dbReference type="ChEBI" id="CHEBI:57912"/>
        <dbReference type="ChEBI" id="CHEBI:58866"/>
        <dbReference type="ChEBI" id="CHEBI:59776"/>
        <dbReference type="EC" id="4.2.1.20"/>
    </reaction>
</comment>
<gene>
    <name evidence="9" type="primary">trpA</name>
    <name evidence="11" type="ORF">SAMN05660297_00881</name>
</gene>
<dbReference type="PROSITE" id="PS00167">
    <property type="entry name" value="TRP_SYNTHASE_ALPHA"/>
    <property type="match status" value="1"/>
</dbReference>